<dbReference type="KEGG" id="htx:EKK97_21310"/>
<evidence type="ECO:0000313" key="3">
    <source>
        <dbReference type="EMBL" id="QHC51631.1"/>
    </source>
</evidence>
<feature type="domain" description="DUF1468" evidence="2">
    <location>
        <begin position="31"/>
        <end position="164"/>
    </location>
</feature>
<gene>
    <name evidence="3" type="ORF">EKK97_21310</name>
</gene>
<accession>A0A6I6SQQ6</accession>
<feature type="transmembrane region" description="Helical" evidence="1">
    <location>
        <begin position="24"/>
        <end position="41"/>
    </location>
</feature>
<dbReference type="AlphaFoldDB" id="A0A6I6SQQ6"/>
<proteinExistence type="predicted"/>
<dbReference type="Pfam" id="PF07331">
    <property type="entry name" value="TctB"/>
    <property type="match status" value="1"/>
</dbReference>
<evidence type="ECO:0000259" key="2">
    <source>
        <dbReference type="Pfam" id="PF07331"/>
    </source>
</evidence>
<keyword evidence="1" id="KW-0472">Membrane</keyword>
<reference evidence="3 4" key="1">
    <citation type="submission" date="2019-01" db="EMBL/GenBank/DDBJ databases">
        <title>Complete genome of a denitifying bacterium Halomons sp. BC-M4-5.</title>
        <authorList>
            <person name="Wang L."/>
            <person name="Shao Z."/>
        </authorList>
    </citation>
    <scope>NUCLEOTIDE SEQUENCE [LARGE SCALE GENOMIC DNA]</scope>
    <source>
        <strain evidence="3 4">BC-M4-5</strain>
    </source>
</reference>
<evidence type="ECO:0000256" key="1">
    <source>
        <dbReference type="SAM" id="Phobius"/>
    </source>
</evidence>
<dbReference type="OrthoDB" id="6168660at2"/>
<keyword evidence="1" id="KW-0812">Transmembrane</keyword>
<feature type="transmembrane region" description="Helical" evidence="1">
    <location>
        <begin position="138"/>
        <end position="164"/>
    </location>
</feature>
<evidence type="ECO:0000313" key="4">
    <source>
        <dbReference type="Proteomes" id="UP000464013"/>
    </source>
</evidence>
<name>A0A6I6SQQ6_9GAMM</name>
<feature type="transmembrane region" description="Helical" evidence="1">
    <location>
        <begin position="102"/>
        <end position="132"/>
    </location>
</feature>
<dbReference type="Proteomes" id="UP000464013">
    <property type="component" value="Chromosome"/>
</dbReference>
<protein>
    <submittedName>
        <fullName evidence="3">Tripartite tricarboxylate transporter TctB family protein</fullName>
    </submittedName>
</protein>
<keyword evidence="4" id="KW-1185">Reference proteome</keyword>
<dbReference type="InterPro" id="IPR009936">
    <property type="entry name" value="DUF1468"/>
</dbReference>
<keyword evidence="1" id="KW-1133">Transmembrane helix</keyword>
<feature type="transmembrane region" description="Helical" evidence="1">
    <location>
        <begin position="61"/>
        <end position="81"/>
    </location>
</feature>
<dbReference type="RefSeq" id="WP_159555026.1">
    <property type="nucleotide sequence ID" value="NZ_CP035042.1"/>
</dbReference>
<dbReference type="EMBL" id="CP035042">
    <property type="protein sequence ID" value="QHC51631.1"/>
    <property type="molecule type" value="Genomic_DNA"/>
</dbReference>
<organism evidence="3 4">
    <name type="scientific">Billgrantia tianxiuensis</name>
    <dbReference type="NCBI Taxonomy" id="2497861"/>
    <lineage>
        <taxon>Bacteria</taxon>
        <taxon>Pseudomonadati</taxon>
        <taxon>Pseudomonadota</taxon>
        <taxon>Gammaproteobacteria</taxon>
        <taxon>Oceanospirillales</taxon>
        <taxon>Halomonadaceae</taxon>
        <taxon>Billgrantia</taxon>
    </lineage>
</organism>
<sequence>MSDLSHDSEAKDDDVSEVKISKKWFEVFVYIVLFLVNAFYFKESLGLPGSPRGIGAGGFPFLVSLIIGASLIALLGVSLVAPRKGEVEPFIAVRRPVQVVSVIAVMLAMVLSLPWTGPLVGIALLSLLVMWLGGERRYLLLLGLPPLLSVGIYVLFVLVLGVYFD</sequence>